<dbReference type="Gene3D" id="3.80.10.10">
    <property type="entry name" value="Ribonuclease Inhibitor"/>
    <property type="match status" value="1"/>
</dbReference>
<evidence type="ECO:0000256" key="7">
    <source>
        <dbReference type="ARBA" id="ARBA00022737"/>
    </source>
</evidence>
<dbReference type="GO" id="GO:0005886">
    <property type="term" value="C:plasma membrane"/>
    <property type="evidence" value="ECO:0007669"/>
    <property type="project" value="UniProtKB-SubCell"/>
</dbReference>
<dbReference type="PANTHER" id="PTHR27004">
    <property type="entry name" value="RECEPTOR-LIKE PROTEIN 12 ISOFORM X1"/>
    <property type="match status" value="1"/>
</dbReference>
<dbReference type="AlphaFoldDB" id="A0A401FQW2"/>
<dbReference type="InterPro" id="IPR001611">
    <property type="entry name" value="Leu-rich_rpt"/>
</dbReference>
<dbReference type="FunFam" id="3.80.10.10:FF:000299">
    <property type="entry name" value="Piriformospora indica-insensitive protein 2"/>
    <property type="match status" value="1"/>
</dbReference>
<evidence type="ECO:0000256" key="5">
    <source>
        <dbReference type="ARBA" id="ARBA00022692"/>
    </source>
</evidence>
<dbReference type="GO" id="GO:0008234">
    <property type="term" value="F:cysteine-type peptidase activity"/>
    <property type="evidence" value="ECO:0007669"/>
    <property type="project" value="InterPro"/>
</dbReference>
<organism evidence="15 16">
    <name type="scientific">Desulfonema ishimotonii</name>
    <dbReference type="NCBI Taxonomy" id="45657"/>
    <lineage>
        <taxon>Bacteria</taxon>
        <taxon>Pseudomonadati</taxon>
        <taxon>Thermodesulfobacteriota</taxon>
        <taxon>Desulfobacteria</taxon>
        <taxon>Desulfobacterales</taxon>
        <taxon>Desulfococcaceae</taxon>
        <taxon>Desulfonema</taxon>
    </lineage>
</organism>
<feature type="domain" description="Gingipain" evidence="13">
    <location>
        <begin position="740"/>
        <end position="819"/>
    </location>
</feature>
<feature type="domain" description="Disease resistance R13L4/SHOC-2-like LRR" evidence="14">
    <location>
        <begin position="4"/>
        <end position="105"/>
    </location>
</feature>
<dbReference type="EMBL" id="BEXT01000001">
    <property type="protein sequence ID" value="GBC59352.1"/>
    <property type="molecule type" value="Genomic_DNA"/>
</dbReference>
<evidence type="ECO:0000259" key="14">
    <source>
        <dbReference type="Pfam" id="PF23598"/>
    </source>
</evidence>
<dbReference type="GO" id="GO:0012505">
    <property type="term" value="C:endomembrane system"/>
    <property type="evidence" value="ECO:0007669"/>
    <property type="project" value="UniProtKB-SubCell"/>
</dbReference>
<dbReference type="SUPFAM" id="SSF49899">
    <property type="entry name" value="Concanavalin A-like lectins/glucanases"/>
    <property type="match status" value="1"/>
</dbReference>
<evidence type="ECO:0000256" key="11">
    <source>
        <dbReference type="ARBA" id="ARBA00023180"/>
    </source>
</evidence>
<dbReference type="Gene3D" id="2.60.120.200">
    <property type="match status" value="1"/>
</dbReference>
<dbReference type="Gene3D" id="3.40.50.10390">
    <property type="entry name" value="Gingipain r, domain 1"/>
    <property type="match status" value="1"/>
</dbReference>
<keyword evidence="16" id="KW-1185">Reference proteome</keyword>
<keyword evidence="11" id="KW-0325">Glycoprotein</keyword>
<evidence type="ECO:0000256" key="12">
    <source>
        <dbReference type="ARBA" id="ARBA00037847"/>
    </source>
</evidence>
<evidence type="ECO:0000259" key="13">
    <source>
        <dbReference type="Pfam" id="PF01364"/>
    </source>
</evidence>
<evidence type="ECO:0000256" key="6">
    <source>
        <dbReference type="ARBA" id="ARBA00022729"/>
    </source>
</evidence>
<evidence type="ECO:0000256" key="2">
    <source>
        <dbReference type="ARBA" id="ARBA00004479"/>
    </source>
</evidence>
<evidence type="ECO:0000256" key="1">
    <source>
        <dbReference type="ARBA" id="ARBA00004236"/>
    </source>
</evidence>
<proteinExistence type="predicted"/>
<dbReference type="InterPro" id="IPR055414">
    <property type="entry name" value="LRR_R13L4/SHOC2-like"/>
</dbReference>
<keyword evidence="10" id="KW-0675">Receptor</keyword>
<dbReference type="InterPro" id="IPR001769">
    <property type="entry name" value="Gingipain"/>
</dbReference>
<evidence type="ECO:0000313" key="15">
    <source>
        <dbReference type="EMBL" id="GBC59352.1"/>
    </source>
</evidence>
<name>A0A401FQW2_9BACT</name>
<comment type="subcellular location">
    <subcellularLocation>
        <location evidence="1">Cell membrane</location>
    </subcellularLocation>
    <subcellularLocation>
        <location evidence="12">Endomembrane system</location>
        <topology evidence="12">Single-pass membrane protein</topology>
    </subcellularLocation>
    <subcellularLocation>
        <location evidence="2">Membrane</location>
        <topology evidence="2">Single-pass type I membrane protein</topology>
    </subcellularLocation>
</comment>
<keyword evidence="9" id="KW-0472">Membrane</keyword>
<dbReference type="InterPro" id="IPR032675">
    <property type="entry name" value="LRR_dom_sf"/>
</dbReference>
<dbReference type="Pfam" id="PF00560">
    <property type="entry name" value="LRR_1"/>
    <property type="match status" value="2"/>
</dbReference>
<dbReference type="PRINTS" id="PR00019">
    <property type="entry name" value="LEURICHRPT"/>
</dbReference>
<dbReference type="SMART" id="SM00369">
    <property type="entry name" value="LRR_TYP"/>
    <property type="match status" value="5"/>
</dbReference>
<keyword evidence="3" id="KW-1003">Cell membrane</keyword>
<evidence type="ECO:0000313" key="16">
    <source>
        <dbReference type="Proteomes" id="UP000288096"/>
    </source>
</evidence>
<accession>A0A401FQW2</accession>
<dbReference type="InterPro" id="IPR013320">
    <property type="entry name" value="ConA-like_dom_sf"/>
</dbReference>
<sequence>MQTLYLYSTQLSGAIPPELGNLASLQTLRLYSNQLSGTIPPELGNLASLQTLYLYSTQLSGTIPPELGNLASLQALSLNSNDLSGTIPSELGNLANLTILDLNSNQLSGTIPPELGNLASLQTLDLDSNALSGTIPPEIGNLASLQGLDLDYNQLSGCLPDSLKNLSLTSFKFEDTELQEPQDTDFQNWLAGITSLGRTNTPCNPDDSDGDTLPDSWEKFHFGDITVSDGTQNLDGDGMSDLQEYQNGTDPLWSADSNLADGLVAHYPFDGNAEEVAAGADGQLNGPVFVPDRLGYANGAAQFDGTDDWINVPGLNQDFLENGFSFNLWFKTDETVARQAMFWFSDDQPSAGIVDGKVYFNFKQNIDASPKVLTDTVDLTKSVYTPGQWNMATYTYDADVPAINFYLNGTLIGTRTLNGGFIKSPTGVFRIGRDDVAGRFFDGLIDDLKIYSRPISAEEIQQLLDSDNDKMPDTVEEETFGNFSHDETHDTDLDGILDWQEFLYGTDPNLYDEPDHTEEYTFTCNFGQPEITLLPNGYHKVTASGADWLDDTVTGAPMLPVRTARLFVPPGRELVAVRIIYHNLQILDGAYNIQFTPVPRSLADDTDGSDSEDKPDWVTYGKDAYYPYMVASDVVEKQVGEDMKIYDAGRVQRLHGNNIVEADAYPVMFYPAGKTLAYATELEVTVFTRPAESEEADQITFDNSPDHVETVLKTIDNTDVFEDYVVGLDTYSAPDDSWEYVIITIKDLLEKDSEGNNPFETLAEHRRTLAGGAYSTHIVTLESIMANYPGRDRAEQMRNFIIDAYKNHGTKFVVLGGIVMARRNSRCCRHGDAYLLNVSNSMTVALSM</sequence>
<dbReference type="PANTHER" id="PTHR27004:SF203">
    <property type="entry name" value="LEUCINE-RICH REPEAT-CONTAINING N-TERMINAL PLANT-TYPE DOMAIN-CONTAINING PROTEIN"/>
    <property type="match status" value="1"/>
</dbReference>
<gene>
    <name evidence="15" type="ORF">DENIS_0291</name>
</gene>
<keyword evidence="5" id="KW-0812">Transmembrane</keyword>
<keyword evidence="4" id="KW-0433">Leucine-rich repeat</keyword>
<dbReference type="Pfam" id="PF01364">
    <property type="entry name" value="Peptidase_C25"/>
    <property type="match status" value="1"/>
</dbReference>
<dbReference type="Pfam" id="PF23598">
    <property type="entry name" value="LRR_14"/>
    <property type="match status" value="1"/>
</dbReference>
<dbReference type="SUPFAM" id="SSF52058">
    <property type="entry name" value="L domain-like"/>
    <property type="match status" value="1"/>
</dbReference>
<dbReference type="Proteomes" id="UP000288096">
    <property type="component" value="Unassembled WGS sequence"/>
</dbReference>
<protein>
    <submittedName>
        <fullName evidence="15">Uncharacterized protein</fullName>
    </submittedName>
</protein>
<keyword evidence="6" id="KW-0732">Signal</keyword>
<dbReference type="GO" id="GO:0006508">
    <property type="term" value="P:proteolysis"/>
    <property type="evidence" value="ECO:0007669"/>
    <property type="project" value="InterPro"/>
</dbReference>
<dbReference type="InterPro" id="IPR003591">
    <property type="entry name" value="Leu-rich_rpt_typical-subtyp"/>
</dbReference>
<dbReference type="InterPro" id="IPR029031">
    <property type="entry name" value="Gingipain_N_sf"/>
</dbReference>
<reference evidence="16" key="1">
    <citation type="submission" date="2017-11" db="EMBL/GenBank/DDBJ databases">
        <authorList>
            <person name="Watanabe M."/>
            <person name="Kojima H."/>
        </authorList>
    </citation>
    <scope>NUCLEOTIDE SEQUENCE [LARGE SCALE GENOMIC DNA]</scope>
    <source>
        <strain evidence="16">Tokyo 01</strain>
    </source>
</reference>
<keyword evidence="8" id="KW-1133">Transmembrane helix</keyword>
<evidence type="ECO:0000256" key="8">
    <source>
        <dbReference type="ARBA" id="ARBA00022989"/>
    </source>
</evidence>
<evidence type="ECO:0000256" key="4">
    <source>
        <dbReference type="ARBA" id="ARBA00022614"/>
    </source>
</evidence>
<dbReference type="Pfam" id="PF13385">
    <property type="entry name" value="Laminin_G_3"/>
    <property type="match status" value="1"/>
</dbReference>
<evidence type="ECO:0000256" key="3">
    <source>
        <dbReference type="ARBA" id="ARBA00022475"/>
    </source>
</evidence>
<dbReference type="Gene3D" id="2.60.40.3800">
    <property type="match status" value="1"/>
</dbReference>
<reference evidence="16" key="2">
    <citation type="submission" date="2019-01" db="EMBL/GenBank/DDBJ databases">
        <title>Genome sequence of Desulfonema ishimotonii strain Tokyo 01.</title>
        <authorList>
            <person name="Fukui M."/>
        </authorList>
    </citation>
    <scope>NUCLEOTIDE SEQUENCE [LARGE SCALE GENOMIC DNA]</scope>
    <source>
        <strain evidence="16">Tokyo 01</strain>
    </source>
</reference>
<comment type="caution">
    <text evidence="15">The sequence shown here is derived from an EMBL/GenBank/DDBJ whole genome shotgun (WGS) entry which is preliminary data.</text>
</comment>
<dbReference type="FunFam" id="3.80.10.10:FF:000221">
    <property type="entry name" value="Leucine-rich repeat receptor-like protein kinase PXL1"/>
    <property type="match status" value="1"/>
</dbReference>
<evidence type="ECO:0000256" key="10">
    <source>
        <dbReference type="ARBA" id="ARBA00023170"/>
    </source>
</evidence>
<evidence type="ECO:0000256" key="9">
    <source>
        <dbReference type="ARBA" id="ARBA00023136"/>
    </source>
</evidence>
<keyword evidence="7" id="KW-0677">Repeat</keyword>
<dbReference type="InterPro" id="IPR038490">
    <property type="entry name" value="Gingipain_propep_sf"/>
</dbReference>